<evidence type="ECO:0000256" key="1">
    <source>
        <dbReference type="SAM" id="MobiDB-lite"/>
    </source>
</evidence>
<keyword evidence="3" id="KW-1185">Reference proteome</keyword>
<dbReference type="Proteomes" id="UP000790347">
    <property type="component" value="Unassembled WGS sequence"/>
</dbReference>
<accession>A0A922L7T4</accession>
<feature type="compositionally biased region" description="Low complexity" evidence="1">
    <location>
        <begin position="46"/>
        <end position="87"/>
    </location>
</feature>
<sequence length="101" mass="10858">MYPSINVVTGDQPSIAGSSHNNTGQSVSSTIVSALSNHNLHRQQQPNLSPFSSSSISRLNSSPVSLMQITSQQQQQPQQRSTSTTIRKNSSINSTDSSTKK</sequence>
<reference evidence="2" key="1">
    <citation type="submission" date="2013-05" db="EMBL/GenBank/DDBJ databases">
        <authorList>
            <person name="Yim A.K.Y."/>
            <person name="Chan T.F."/>
            <person name="Ji K.M."/>
            <person name="Liu X.Y."/>
            <person name="Zhou J.W."/>
            <person name="Li R.Q."/>
            <person name="Yang K.Y."/>
            <person name="Li J."/>
            <person name="Li M."/>
            <person name="Law P.T.W."/>
            <person name="Wu Y.L."/>
            <person name="Cai Z.L."/>
            <person name="Qin H."/>
            <person name="Bao Y."/>
            <person name="Leung R.K.K."/>
            <person name="Ng P.K.S."/>
            <person name="Zou J."/>
            <person name="Zhong X.J."/>
            <person name="Ran P.X."/>
            <person name="Zhong N.S."/>
            <person name="Liu Z.G."/>
            <person name="Tsui S.K.W."/>
        </authorList>
    </citation>
    <scope>NUCLEOTIDE SEQUENCE</scope>
    <source>
        <strain evidence="2">Derf</strain>
        <tissue evidence="2">Whole organism</tissue>
    </source>
</reference>
<dbReference type="AlphaFoldDB" id="A0A922L7T4"/>
<gene>
    <name evidence="2" type="ORF">DERF_006538</name>
</gene>
<dbReference type="EMBL" id="ASGP02000002">
    <property type="protein sequence ID" value="KAH9522984.1"/>
    <property type="molecule type" value="Genomic_DNA"/>
</dbReference>
<name>A0A922L7T4_DERFA</name>
<evidence type="ECO:0000313" key="3">
    <source>
        <dbReference type="Proteomes" id="UP000790347"/>
    </source>
</evidence>
<organism evidence="2 3">
    <name type="scientific">Dermatophagoides farinae</name>
    <name type="common">American house dust mite</name>
    <dbReference type="NCBI Taxonomy" id="6954"/>
    <lineage>
        <taxon>Eukaryota</taxon>
        <taxon>Metazoa</taxon>
        <taxon>Ecdysozoa</taxon>
        <taxon>Arthropoda</taxon>
        <taxon>Chelicerata</taxon>
        <taxon>Arachnida</taxon>
        <taxon>Acari</taxon>
        <taxon>Acariformes</taxon>
        <taxon>Sarcoptiformes</taxon>
        <taxon>Astigmata</taxon>
        <taxon>Psoroptidia</taxon>
        <taxon>Analgoidea</taxon>
        <taxon>Pyroglyphidae</taxon>
        <taxon>Dermatophagoidinae</taxon>
        <taxon>Dermatophagoides</taxon>
    </lineage>
</organism>
<comment type="caution">
    <text evidence="2">The sequence shown here is derived from an EMBL/GenBank/DDBJ whole genome shotgun (WGS) entry which is preliminary data.</text>
</comment>
<evidence type="ECO:0000313" key="2">
    <source>
        <dbReference type="EMBL" id="KAH9522984.1"/>
    </source>
</evidence>
<feature type="compositionally biased region" description="Polar residues" evidence="1">
    <location>
        <begin position="1"/>
        <end position="45"/>
    </location>
</feature>
<proteinExistence type="predicted"/>
<feature type="region of interest" description="Disordered" evidence="1">
    <location>
        <begin position="1"/>
        <end position="101"/>
    </location>
</feature>
<feature type="compositionally biased region" description="Polar residues" evidence="1">
    <location>
        <begin position="88"/>
        <end position="101"/>
    </location>
</feature>
<reference evidence="2" key="2">
    <citation type="journal article" date="2022" name="Res Sq">
        <title>Comparative Genomics Reveals Insights into the Divergent Evolution of Astigmatic Mites and Household Pest Adaptations.</title>
        <authorList>
            <person name="Xiong Q."/>
            <person name="Wan A.T.-Y."/>
            <person name="Liu X.-Y."/>
            <person name="Fung C.S.-H."/>
            <person name="Xiao X."/>
            <person name="Malainual N."/>
            <person name="Hou J."/>
            <person name="Wang L."/>
            <person name="Wang M."/>
            <person name="Yang K."/>
            <person name="Cui Y."/>
            <person name="Leung E."/>
            <person name="Nong W."/>
            <person name="Shin S.-K."/>
            <person name="Au S."/>
            <person name="Jeong K.Y."/>
            <person name="Chew F.T."/>
            <person name="Hui J."/>
            <person name="Leung T.F."/>
            <person name="Tungtrongchitr A."/>
            <person name="Zhong N."/>
            <person name="Liu Z."/>
            <person name="Tsui S."/>
        </authorList>
    </citation>
    <scope>NUCLEOTIDE SEQUENCE</scope>
    <source>
        <strain evidence="2">Derf</strain>
        <tissue evidence="2">Whole organism</tissue>
    </source>
</reference>
<protein>
    <submittedName>
        <fullName evidence="2">Uncharacterized protein</fullName>
    </submittedName>
</protein>